<sequence>MPFGTLTGTYDEANAPASAIGVSPVDVMYNESPQKGKTIKYDN</sequence>
<name>A0ABP8KU25_9BACT</name>
<comment type="caution">
    <text evidence="1">The sequence shown here is derived from an EMBL/GenBank/DDBJ whole genome shotgun (WGS) entry which is preliminary data.</text>
</comment>
<accession>A0ABP8KU25</accession>
<evidence type="ECO:0000313" key="2">
    <source>
        <dbReference type="Proteomes" id="UP001500936"/>
    </source>
</evidence>
<evidence type="ECO:0000313" key="1">
    <source>
        <dbReference type="EMBL" id="GAA4415806.1"/>
    </source>
</evidence>
<protein>
    <submittedName>
        <fullName evidence="1">Uncharacterized protein</fullName>
    </submittedName>
</protein>
<gene>
    <name evidence="1" type="ORF">GCM10023187_46630</name>
</gene>
<keyword evidence="2" id="KW-1185">Reference proteome</keyword>
<reference evidence="2" key="1">
    <citation type="journal article" date="2019" name="Int. J. Syst. Evol. Microbiol.">
        <title>The Global Catalogue of Microorganisms (GCM) 10K type strain sequencing project: providing services to taxonomists for standard genome sequencing and annotation.</title>
        <authorList>
            <consortium name="The Broad Institute Genomics Platform"/>
            <consortium name="The Broad Institute Genome Sequencing Center for Infectious Disease"/>
            <person name="Wu L."/>
            <person name="Ma J."/>
        </authorList>
    </citation>
    <scope>NUCLEOTIDE SEQUENCE [LARGE SCALE GENOMIC DNA]</scope>
    <source>
        <strain evidence="2">JCM 17925</strain>
    </source>
</reference>
<organism evidence="1 2">
    <name type="scientific">Nibrella viscosa</name>
    <dbReference type="NCBI Taxonomy" id="1084524"/>
    <lineage>
        <taxon>Bacteria</taxon>
        <taxon>Pseudomonadati</taxon>
        <taxon>Bacteroidota</taxon>
        <taxon>Cytophagia</taxon>
        <taxon>Cytophagales</taxon>
        <taxon>Spirosomataceae</taxon>
        <taxon>Nibrella</taxon>
    </lineage>
</organism>
<dbReference type="Proteomes" id="UP001500936">
    <property type="component" value="Unassembled WGS sequence"/>
</dbReference>
<proteinExistence type="predicted"/>
<dbReference type="EMBL" id="BAABHB010000013">
    <property type="protein sequence ID" value="GAA4415806.1"/>
    <property type="molecule type" value="Genomic_DNA"/>
</dbReference>